<dbReference type="PROSITE" id="PS51257">
    <property type="entry name" value="PROKAR_LIPOPROTEIN"/>
    <property type="match status" value="1"/>
</dbReference>
<dbReference type="InterPro" id="IPR050490">
    <property type="entry name" value="Bact_solute-bd_prot1"/>
</dbReference>
<dbReference type="PANTHER" id="PTHR43649">
    <property type="entry name" value="ARABINOSE-BINDING PROTEIN-RELATED"/>
    <property type="match status" value="1"/>
</dbReference>
<keyword evidence="1" id="KW-0732">Signal</keyword>
<dbReference type="AlphaFoldDB" id="A0A6N7Z5H0"/>
<feature type="chain" id="PRO_5026682650" evidence="1">
    <location>
        <begin position="31"/>
        <end position="425"/>
    </location>
</feature>
<feature type="signal peptide" evidence="1">
    <location>
        <begin position="1"/>
        <end position="30"/>
    </location>
</feature>
<gene>
    <name evidence="2" type="ORF">GKO32_17950</name>
</gene>
<proteinExistence type="predicted"/>
<evidence type="ECO:0000313" key="2">
    <source>
        <dbReference type="EMBL" id="MTD55844.1"/>
    </source>
</evidence>
<dbReference type="OrthoDB" id="3226017at2"/>
<sequence length="425" mass="46008">MKRARGLSLPVLLAATVALTISGCTSSATNADGQINLTVATFGDFGYEPLIAQYERDHPNIHIENKVADFDTHNKQLVTELASGHGAADVEAIDEQYIPQFRQSADKFVNLADYGALNLKSQWVDWKWQQGVLDGGKQVLGLGTDMGGLAMCYRPELFAKAGLPTDRDQVAALWPTWEQFANVADRFTKANPGAKFADSAGTIYTAILNQAPENYFSQKDDSFIADRNPALRRAFDIAASIGAKGQTAQVTTYTQEWNVAIKQGTFATIACPAWLLQQIREAGGDANAGKWDITAVPGNSGNNGGSFLTVPKQSSHPKEAYELAAWLTAPQQQKQLFLSAGILPSEPAAYHDPQVLGKTDAYFHDAPIGQIFARSADNLTPNYRGTRDADVRPEFGRALGRVESGKQNTDQAWSQAVQSALAAIK</sequence>
<evidence type="ECO:0000256" key="1">
    <source>
        <dbReference type="SAM" id="SignalP"/>
    </source>
</evidence>
<dbReference type="Proteomes" id="UP000440096">
    <property type="component" value="Unassembled WGS sequence"/>
</dbReference>
<dbReference type="Gene3D" id="3.40.190.10">
    <property type="entry name" value="Periplasmic binding protein-like II"/>
    <property type="match status" value="1"/>
</dbReference>
<dbReference type="PANTHER" id="PTHR43649:SF32">
    <property type="entry name" value="SUGAR BINDING SECRETED PROTEIN"/>
    <property type="match status" value="1"/>
</dbReference>
<evidence type="ECO:0000313" key="3">
    <source>
        <dbReference type="Proteomes" id="UP000440096"/>
    </source>
</evidence>
<dbReference type="Pfam" id="PF13416">
    <property type="entry name" value="SBP_bac_8"/>
    <property type="match status" value="1"/>
</dbReference>
<reference evidence="2 3" key="1">
    <citation type="submission" date="2019-11" db="EMBL/GenBank/DDBJ databases">
        <title>Draft genome of Amycolatopsis RM579.</title>
        <authorList>
            <person name="Duangmal K."/>
            <person name="Mingma R."/>
        </authorList>
    </citation>
    <scope>NUCLEOTIDE SEQUENCE [LARGE SCALE GENOMIC DNA]</scope>
    <source>
        <strain evidence="2 3">RM579</strain>
    </source>
</reference>
<accession>A0A6N7Z5H0</accession>
<protein>
    <submittedName>
        <fullName evidence="2">Extracellular solute-binding protein</fullName>
    </submittedName>
</protein>
<keyword evidence="3" id="KW-1185">Reference proteome</keyword>
<dbReference type="SUPFAM" id="SSF53850">
    <property type="entry name" value="Periplasmic binding protein-like II"/>
    <property type="match status" value="1"/>
</dbReference>
<comment type="caution">
    <text evidence="2">The sequence shown here is derived from an EMBL/GenBank/DDBJ whole genome shotgun (WGS) entry which is preliminary data.</text>
</comment>
<dbReference type="RefSeq" id="WP_154758030.1">
    <property type="nucleotide sequence ID" value="NZ_WMBA01000026.1"/>
</dbReference>
<organism evidence="2 3">
    <name type="scientific">Amycolatopsis pithecellobii</name>
    <dbReference type="NCBI Taxonomy" id="664692"/>
    <lineage>
        <taxon>Bacteria</taxon>
        <taxon>Bacillati</taxon>
        <taxon>Actinomycetota</taxon>
        <taxon>Actinomycetes</taxon>
        <taxon>Pseudonocardiales</taxon>
        <taxon>Pseudonocardiaceae</taxon>
        <taxon>Amycolatopsis</taxon>
    </lineage>
</organism>
<name>A0A6N7Z5H0_9PSEU</name>
<dbReference type="EMBL" id="WMBA01000026">
    <property type="protein sequence ID" value="MTD55844.1"/>
    <property type="molecule type" value="Genomic_DNA"/>
</dbReference>
<dbReference type="InterPro" id="IPR006059">
    <property type="entry name" value="SBP"/>
</dbReference>